<accession>W0I9Z1</accession>
<feature type="transmembrane region" description="Helical" evidence="2">
    <location>
        <begin position="7"/>
        <end position="24"/>
    </location>
</feature>
<keyword evidence="2" id="KW-0812">Transmembrane</keyword>
<dbReference type="GeneID" id="24906967"/>
<dbReference type="EMBL" id="CP006965">
    <property type="protein sequence ID" value="AHF81295.1"/>
    <property type="molecule type" value="Genomic_DNA"/>
</dbReference>
<dbReference type="STRING" id="582419.TES1_1920"/>
<keyword evidence="4" id="KW-1185">Reference proteome</keyword>
<protein>
    <submittedName>
        <fullName evidence="3">Uncharacterized protein</fullName>
    </submittedName>
</protein>
<evidence type="ECO:0000313" key="4">
    <source>
        <dbReference type="Proteomes" id="UP000019027"/>
    </source>
</evidence>
<sequence length="96" mass="10778">MKSKNVVLAGSWLATTLISVVVLWKGGTTIWNYVFVGILLFMATGLSFSIGYTLEDKEEIKVARELSSISSKIEKIEAKIEKIEEAVEEIRRVLEE</sequence>
<name>W0I9Z1_9EURY</name>
<keyword evidence="2" id="KW-1133">Transmembrane helix</keyword>
<reference evidence="3 4" key="1">
    <citation type="journal article" date="2014" name="Int. J. Syst. Evol. Microbiol.">
        <title>Thermococcus paralvinellae sp. nov. and Thermococcus cleftensis sp. nov. of hyperthermophilic heterotrophs from deep-sea hydrothermal vents.</title>
        <authorList>
            <person name="Hensley S.A."/>
            <person name="Jung J.H."/>
            <person name="Park C.S."/>
            <person name="Holden J.F."/>
        </authorList>
    </citation>
    <scope>NUCLEOTIDE SEQUENCE [LARGE SCALE GENOMIC DNA]</scope>
    <source>
        <strain evidence="3 4">ES1</strain>
    </source>
</reference>
<organism evidence="3 4">
    <name type="scientific">Thermococcus paralvinellae</name>
    <dbReference type="NCBI Taxonomy" id="582419"/>
    <lineage>
        <taxon>Archaea</taxon>
        <taxon>Methanobacteriati</taxon>
        <taxon>Methanobacteriota</taxon>
        <taxon>Thermococci</taxon>
        <taxon>Thermococcales</taxon>
        <taxon>Thermococcaceae</taxon>
        <taxon>Thermococcus</taxon>
    </lineage>
</organism>
<keyword evidence="1" id="KW-0175">Coiled coil</keyword>
<evidence type="ECO:0000313" key="3">
    <source>
        <dbReference type="EMBL" id="AHF81295.1"/>
    </source>
</evidence>
<keyword evidence="2" id="KW-0472">Membrane</keyword>
<dbReference type="OrthoDB" id="102107at2157"/>
<dbReference type="RefSeq" id="WP_042682421.1">
    <property type="nucleotide sequence ID" value="NZ_CP006965.1"/>
</dbReference>
<dbReference type="HOGENOM" id="CLU_2353357_0_0_2"/>
<proteinExistence type="predicted"/>
<evidence type="ECO:0000256" key="2">
    <source>
        <dbReference type="SAM" id="Phobius"/>
    </source>
</evidence>
<feature type="transmembrane region" description="Helical" evidence="2">
    <location>
        <begin position="30"/>
        <end position="54"/>
    </location>
</feature>
<dbReference type="KEGG" id="ths:TES1_1920"/>
<evidence type="ECO:0000256" key="1">
    <source>
        <dbReference type="SAM" id="Coils"/>
    </source>
</evidence>
<feature type="coiled-coil region" evidence="1">
    <location>
        <begin position="66"/>
        <end position="96"/>
    </location>
</feature>
<gene>
    <name evidence="3" type="ORF">TES1_1920</name>
</gene>
<dbReference type="AlphaFoldDB" id="W0I9Z1"/>
<dbReference type="Proteomes" id="UP000019027">
    <property type="component" value="Chromosome"/>
</dbReference>